<dbReference type="AlphaFoldDB" id="A0A0B6ABA9"/>
<dbReference type="EMBL" id="CP009920">
    <property type="protein sequence ID" value="AJI20826.1"/>
    <property type="molecule type" value="Genomic_DNA"/>
</dbReference>
<dbReference type="RefSeq" id="WP_235860925.1">
    <property type="nucleotide sequence ID" value="NZ_BCVB01000017.1"/>
</dbReference>
<evidence type="ECO:0000313" key="2">
    <source>
        <dbReference type="Proteomes" id="UP000031829"/>
    </source>
</evidence>
<proteinExistence type="predicted"/>
<evidence type="ECO:0000313" key="1">
    <source>
        <dbReference type="EMBL" id="AJI20826.1"/>
    </source>
</evidence>
<reference evidence="1 2" key="1">
    <citation type="journal article" date="2015" name="Genome Announc.">
        <title>Complete genome sequences for 35 biothreat assay-relevant bacillus species.</title>
        <authorList>
            <person name="Johnson S.L."/>
            <person name="Daligault H.E."/>
            <person name="Davenport K.W."/>
            <person name="Jaissle J."/>
            <person name="Frey K.G."/>
            <person name="Ladner J.T."/>
            <person name="Broomall S.M."/>
            <person name="Bishop-Lilly K.A."/>
            <person name="Bruce D.C."/>
            <person name="Gibbons H.S."/>
            <person name="Coyne S.R."/>
            <person name="Lo C.C."/>
            <person name="Meincke L."/>
            <person name="Munk A.C."/>
            <person name="Koroleva G.I."/>
            <person name="Rosenzweig C.N."/>
            <person name="Palacios G.F."/>
            <person name="Redden C.L."/>
            <person name="Minogue T.D."/>
            <person name="Chain P.S."/>
        </authorList>
    </citation>
    <scope>NUCLEOTIDE SEQUENCE [LARGE SCALE GENOMIC DNA]</scope>
    <source>
        <strain evidence="2">ATCC 14581 / DSM 32 / JCM 2506 / NBRC 15308 / NCIMB 9376 / NCTC 10342 / NRRL B-14308 / VKM B-512</strain>
    </source>
</reference>
<gene>
    <name evidence="1" type="ORF">BG04_2451</name>
</gene>
<dbReference type="HOGENOM" id="CLU_2822148_0_0_9"/>
<organism evidence="1 2">
    <name type="scientific">Priestia megaterium (strain ATCC 14581 / DSM 32 / CCUG 1817 / JCM 2506 / NBRC 15308 / NCIMB 9376 / NCTC 10342 / NRRL B-14308 / VKM B-512 / Ford 19)</name>
    <name type="common">Bacillus megaterium</name>
    <dbReference type="NCBI Taxonomy" id="1348623"/>
    <lineage>
        <taxon>Bacteria</taxon>
        <taxon>Bacillati</taxon>
        <taxon>Bacillota</taxon>
        <taxon>Bacilli</taxon>
        <taxon>Bacillales</taxon>
        <taxon>Bacillaceae</taxon>
        <taxon>Priestia</taxon>
    </lineage>
</organism>
<dbReference type="Proteomes" id="UP000031829">
    <property type="component" value="Chromosome"/>
</dbReference>
<sequence>MSQKAGESMKICLFNQLECLELEALLREEMKRTNVAFQQSLNHVVLERNIQEKYQILLKILLRFGENREVNKIF</sequence>
<dbReference type="KEGG" id="bmeg:BG04_2451"/>
<protein>
    <submittedName>
        <fullName evidence="1">Uncharacterized protein</fullName>
    </submittedName>
</protein>
<accession>A0A0B6ABA9</accession>
<name>A0A0B6ABA9_PRIM2</name>